<proteinExistence type="predicted"/>
<dbReference type="InterPro" id="IPR018647">
    <property type="entry name" value="SLFN_3-like_DNA/RNA_helicase"/>
</dbReference>
<name>A0A318KHB3_9FIRM</name>
<dbReference type="RefSeq" id="WP_022937255.1">
    <property type="nucleotide sequence ID" value="NZ_CABKRQ010000002.1"/>
</dbReference>
<evidence type="ECO:0000313" key="2">
    <source>
        <dbReference type="EMBL" id="PXX77119.1"/>
    </source>
</evidence>
<keyword evidence="3" id="KW-1185">Reference proteome</keyword>
<dbReference type="AlphaFoldDB" id="A0A318KHB3"/>
<evidence type="ECO:0000259" key="1">
    <source>
        <dbReference type="Pfam" id="PF09848"/>
    </source>
</evidence>
<accession>A0A318KHB3</accession>
<dbReference type="Gene3D" id="3.40.50.300">
    <property type="entry name" value="P-loop containing nucleotide triphosphate hydrolases"/>
    <property type="match status" value="1"/>
</dbReference>
<dbReference type="EMBL" id="QJKH01000012">
    <property type="protein sequence ID" value="PXX77119.1"/>
    <property type="molecule type" value="Genomic_DNA"/>
</dbReference>
<evidence type="ECO:0000313" key="3">
    <source>
        <dbReference type="Proteomes" id="UP000247612"/>
    </source>
</evidence>
<protein>
    <recommendedName>
        <fullName evidence="1">Schlafen group 3-like DNA/RNA helicase domain-containing protein</fullName>
    </recommendedName>
</protein>
<dbReference type="OrthoDB" id="3193269at2"/>
<dbReference type="SUPFAM" id="SSF52540">
    <property type="entry name" value="P-loop containing nucleoside triphosphate hydrolases"/>
    <property type="match status" value="1"/>
</dbReference>
<dbReference type="CDD" id="cd10439">
    <property type="entry name" value="GIY-YIG_COG3410"/>
    <property type="match status" value="1"/>
</dbReference>
<organism evidence="2 3">
    <name type="scientific">Dielma fastidiosa</name>
    <dbReference type="NCBI Taxonomy" id="1034346"/>
    <lineage>
        <taxon>Bacteria</taxon>
        <taxon>Bacillati</taxon>
        <taxon>Bacillota</taxon>
        <taxon>Erysipelotrichia</taxon>
        <taxon>Erysipelotrichales</taxon>
        <taxon>Erysipelotrichaceae</taxon>
        <taxon>Dielma</taxon>
    </lineage>
</organism>
<comment type="caution">
    <text evidence="2">The sequence shown here is derived from an EMBL/GenBank/DDBJ whole genome shotgun (WGS) entry which is preliminary data.</text>
</comment>
<dbReference type="STRING" id="1034346.GCA_000313565_00942"/>
<sequence>MGNIKTFKFKATELDNIKAVPYCMNWPVVYIINNNSEAYIGETGNAIIRFKQHLSNKERVKLKEVSVIYDEEFNKSACLDVESLLISYMSADGIYKLQNGNLGQSRDHEYYQRKYYLDKFNEIWHDLRRKGLVKHDLAIIKNSNLFKFSPYKSLTEDQYNTVYKIMNDLFKKIQTNEPAAFIVNGGAGTGKTVLAIFLMKLINDVMSKELKQSYLDYLEDNELYEEGFIDALLNLKNKQKLKIALVIPMTSLRKTLKMVFRNINGLKPSMVIGPSEVLKDNYDLVIVDEAHRLKRRINLSGYAQFDKNNKSLGLSNDGTELDWLMKCSKYQILFYDKTQSVKPTDIRRECFERINEQEESFQYNLISQLRVEGGVEYIEYIEQLLGDAENIQVKKFSNYDFQLYDDLDSMINAIKQKDNEFGLCRNVAGYAWKWRTKGLSYKEIISNKLFDIEINNVKLIWNTVGQDWVNSPHAIDEIGCIHTVQGYDLNYAGVIFGPEITYDEKAQRIQIKKENYHDMNGSRGIHDEKELHEYIINIYKVLMTRGIKGTYVYACDEKLKSYFKKYI</sequence>
<reference evidence="2 3" key="1">
    <citation type="submission" date="2018-05" db="EMBL/GenBank/DDBJ databases">
        <title>Genomic Encyclopedia of Type Strains, Phase IV (KMG-IV): sequencing the most valuable type-strain genomes for metagenomic binning, comparative biology and taxonomic classification.</title>
        <authorList>
            <person name="Goeker M."/>
        </authorList>
    </citation>
    <scope>NUCLEOTIDE SEQUENCE [LARGE SCALE GENOMIC DNA]</scope>
    <source>
        <strain evidence="2 3">JC118</strain>
    </source>
</reference>
<dbReference type="InterPro" id="IPR027417">
    <property type="entry name" value="P-loop_NTPase"/>
</dbReference>
<dbReference type="Pfam" id="PF09848">
    <property type="entry name" value="SLFN-g3_helicase"/>
    <property type="match status" value="1"/>
</dbReference>
<gene>
    <name evidence="2" type="ORF">DES51_11259</name>
</gene>
<dbReference type="Proteomes" id="UP000247612">
    <property type="component" value="Unassembled WGS sequence"/>
</dbReference>
<feature type="domain" description="Schlafen group 3-like DNA/RNA helicase" evidence="1">
    <location>
        <begin position="179"/>
        <end position="556"/>
    </location>
</feature>